<dbReference type="Gene3D" id="3.40.250.10">
    <property type="entry name" value="Rhodanese-like domain"/>
    <property type="match status" value="1"/>
</dbReference>
<comment type="caution">
    <text evidence="2">The sequence shown here is derived from an EMBL/GenBank/DDBJ whole genome shotgun (WGS) entry which is preliminary data.</text>
</comment>
<dbReference type="PROSITE" id="PS50206">
    <property type="entry name" value="RHODANESE_3"/>
    <property type="match status" value="1"/>
</dbReference>
<gene>
    <name evidence="2" type="ORF">E3O10_12780</name>
</gene>
<dbReference type="OrthoDB" id="9800872at2"/>
<dbReference type="PROSITE" id="PS51257">
    <property type="entry name" value="PROKAR_LIPOPROTEIN"/>
    <property type="match status" value="1"/>
</dbReference>
<evidence type="ECO:0000313" key="3">
    <source>
        <dbReference type="Proteomes" id="UP000297654"/>
    </source>
</evidence>
<dbReference type="CDD" id="cd00158">
    <property type="entry name" value="RHOD"/>
    <property type="match status" value="1"/>
</dbReference>
<protein>
    <submittedName>
        <fullName evidence="2">Rhodanese-like domain-containing protein</fullName>
    </submittedName>
</protein>
<evidence type="ECO:0000256" key="1">
    <source>
        <dbReference type="SAM" id="SignalP"/>
    </source>
</evidence>
<name>A0A1H8AUH1_9MICO</name>
<keyword evidence="3" id="KW-1185">Reference proteome</keyword>
<keyword evidence="1" id="KW-0732">Signal</keyword>
<dbReference type="InterPro" id="IPR036873">
    <property type="entry name" value="Rhodanese-like_dom_sf"/>
</dbReference>
<proteinExistence type="predicted"/>
<dbReference type="STRING" id="1424661.SAMN05216281_101338"/>
<dbReference type="InterPro" id="IPR001763">
    <property type="entry name" value="Rhodanese-like_dom"/>
</dbReference>
<organism evidence="2 3">
    <name type="scientific">Cryobacterium luteum</name>
    <dbReference type="NCBI Taxonomy" id="1424661"/>
    <lineage>
        <taxon>Bacteria</taxon>
        <taxon>Bacillati</taxon>
        <taxon>Actinomycetota</taxon>
        <taxon>Actinomycetes</taxon>
        <taxon>Micrococcales</taxon>
        <taxon>Microbacteriaceae</taxon>
        <taxon>Cryobacterium</taxon>
    </lineage>
</organism>
<dbReference type="AlphaFoldDB" id="A0A1H8AUH1"/>
<dbReference type="SMART" id="SM00450">
    <property type="entry name" value="RHOD"/>
    <property type="match status" value="1"/>
</dbReference>
<evidence type="ECO:0000313" key="2">
    <source>
        <dbReference type="EMBL" id="TFB88644.1"/>
    </source>
</evidence>
<dbReference type="PANTHER" id="PTHR45431">
    <property type="entry name" value="RHODANESE-LIKE DOMAIN-CONTAINING PROTEIN 15, CHLOROPLASTIC"/>
    <property type="match status" value="1"/>
</dbReference>
<sequence>MKKALTAITIAVAALLSMAACASPPPAPSIAVTSSTVIIDVRTAPEYVGGHLQDAINIDVQSADFDTLIKALPIDGDYIVYCATGNRPAAAVTRMADLGFTALTDAGGITDASAATGLAIVVDK</sequence>
<dbReference type="InterPro" id="IPR052367">
    <property type="entry name" value="Thiosulfate_ST/Rhodanese-like"/>
</dbReference>
<reference evidence="2 3" key="1">
    <citation type="submission" date="2019-03" db="EMBL/GenBank/DDBJ databases">
        <title>Genomics of glacier-inhabiting Cryobacterium strains.</title>
        <authorList>
            <person name="Liu Q."/>
            <person name="Xin Y.-H."/>
        </authorList>
    </citation>
    <scope>NUCLEOTIDE SEQUENCE [LARGE SCALE GENOMIC DNA]</scope>
    <source>
        <strain evidence="2 3">Hh15</strain>
    </source>
</reference>
<dbReference type="PANTHER" id="PTHR45431:SF3">
    <property type="entry name" value="RHODANESE-LIKE DOMAIN-CONTAINING PROTEIN 15, CHLOROPLASTIC"/>
    <property type="match status" value="1"/>
</dbReference>
<dbReference type="EMBL" id="SOFF01000031">
    <property type="protein sequence ID" value="TFB88644.1"/>
    <property type="molecule type" value="Genomic_DNA"/>
</dbReference>
<dbReference type="RefSeq" id="WP_092106584.1">
    <property type="nucleotide sequence ID" value="NZ_FOCN01000001.1"/>
</dbReference>
<accession>A0A1H8AUH1</accession>
<feature type="chain" id="PRO_5038829066" evidence="1">
    <location>
        <begin position="23"/>
        <end position="124"/>
    </location>
</feature>
<dbReference type="Proteomes" id="UP000297654">
    <property type="component" value="Unassembled WGS sequence"/>
</dbReference>
<feature type="signal peptide" evidence="1">
    <location>
        <begin position="1"/>
        <end position="22"/>
    </location>
</feature>
<dbReference type="SUPFAM" id="SSF52821">
    <property type="entry name" value="Rhodanese/Cell cycle control phosphatase"/>
    <property type="match status" value="1"/>
</dbReference>
<dbReference type="Pfam" id="PF00581">
    <property type="entry name" value="Rhodanese"/>
    <property type="match status" value="1"/>
</dbReference>